<protein>
    <submittedName>
        <fullName evidence="9">Dof zinc finger protein</fullName>
    </submittedName>
</protein>
<proteinExistence type="predicted"/>
<dbReference type="GO" id="GO:0008270">
    <property type="term" value="F:zinc ion binding"/>
    <property type="evidence" value="ECO:0007669"/>
    <property type="project" value="UniProtKB-KW"/>
</dbReference>
<evidence type="ECO:0000256" key="4">
    <source>
        <dbReference type="ARBA" id="ARBA00023015"/>
    </source>
</evidence>
<evidence type="ECO:0000313" key="10">
    <source>
        <dbReference type="Proteomes" id="UP000743370"/>
    </source>
</evidence>
<evidence type="ECO:0000259" key="8">
    <source>
        <dbReference type="Pfam" id="PF02701"/>
    </source>
</evidence>
<feature type="domain" description="Dof-type" evidence="8">
    <location>
        <begin position="3"/>
        <end position="28"/>
    </location>
</feature>
<dbReference type="InterPro" id="IPR045174">
    <property type="entry name" value="Dof"/>
</dbReference>
<keyword evidence="4" id="KW-0805">Transcription regulation</keyword>
<name>A0A8T0L537_PHAAN</name>
<gene>
    <name evidence="9" type="ORF">HKW66_Vig0046980</name>
</gene>
<accession>A0A8T0L537</accession>
<sequence>METCRRYWTKGGALRNVPIGGGCRKNKNIGVANSVAKTASTKMKVVASESGSGADL</sequence>
<keyword evidence="1" id="KW-0479">Metal-binding</keyword>
<keyword evidence="5" id="KW-0238">DNA-binding</keyword>
<keyword evidence="2" id="KW-0863">Zinc-finger</keyword>
<evidence type="ECO:0000256" key="3">
    <source>
        <dbReference type="ARBA" id="ARBA00022833"/>
    </source>
</evidence>
<keyword evidence="3" id="KW-0862">Zinc</keyword>
<dbReference type="GO" id="GO:0003700">
    <property type="term" value="F:DNA-binding transcription factor activity"/>
    <property type="evidence" value="ECO:0007669"/>
    <property type="project" value="InterPro"/>
</dbReference>
<evidence type="ECO:0000256" key="2">
    <source>
        <dbReference type="ARBA" id="ARBA00022771"/>
    </source>
</evidence>
<evidence type="ECO:0000256" key="5">
    <source>
        <dbReference type="ARBA" id="ARBA00023125"/>
    </source>
</evidence>
<evidence type="ECO:0000256" key="1">
    <source>
        <dbReference type="ARBA" id="ARBA00022723"/>
    </source>
</evidence>
<dbReference type="AlphaFoldDB" id="A0A8T0L537"/>
<dbReference type="GO" id="GO:0003677">
    <property type="term" value="F:DNA binding"/>
    <property type="evidence" value="ECO:0007669"/>
    <property type="project" value="UniProtKB-KW"/>
</dbReference>
<dbReference type="InterPro" id="IPR003851">
    <property type="entry name" value="Znf_Dof"/>
</dbReference>
<evidence type="ECO:0000256" key="6">
    <source>
        <dbReference type="ARBA" id="ARBA00023163"/>
    </source>
</evidence>
<keyword evidence="7" id="KW-0539">Nucleus</keyword>
<keyword evidence="6" id="KW-0804">Transcription</keyword>
<organism evidence="9 10">
    <name type="scientific">Phaseolus angularis</name>
    <name type="common">Azuki bean</name>
    <name type="synonym">Vigna angularis</name>
    <dbReference type="NCBI Taxonomy" id="3914"/>
    <lineage>
        <taxon>Eukaryota</taxon>
        <taxon>Viridiplantae</taxon>
        <taxon>Streptophyta</taxon>
        <taxon>Embryophyta</taxon>
        <taxon>Tracheophyta</taxon>
        <taxon>Spermatophyta</taxon>
        <taxon>Magnoliopsida</taxon>
        <taxon>eudicotyledons</taxon>
        <taxon>Gunneridae</taxon>
        <taxon>Pentapetalae</taxon>
        <taxon>rosids</taxon>
        <taxon>fabids</taxon>
        <taxon>Fabales</taxon>
        <taxon>Fabaceae</taxon>
        <taxon>Papilionoideae</taxon>
        <taxon>50 kb inversion clade</taxon>
        <taxon>NPAAA clade</taxon>
        <taxon>indigoferoid/millettioid clade</taxon>
        <taxon>Phaseoleae</taxon>
        <taxon>Vigna</taxon>
    </lineage>
</organism>
<dbReference type="Pfam" id="PF02701">
    <property type="entry name" value="Zn_ribbon_Dof"/>
    <property type="match status" value="1"/>
</dbReference>
<dbReference type="EMBL" id="JABFOF010000002">
    <property type="protein sequence ID" value="KAG2405443.1"/>
    <property type="molecule type" value="Genomic_DNA"/>
</dbReference>
<evidence type="ECO:0000313" key="9">
    <source>
        <dbReference type="EMBL" id="KAG2405443.1"/>
    </source>
</evidence>
<comment type="caution">
    <text evidence="9">The sequence shown here is derived from an EMBL/GenBank/DDBJ whole genome shotgun (WGS) entry which is preliminary data.</text>
</comment>
<evidence type="ECO:0000256" key="7">
    <source>
        <dbReference type="ARBA" id="ARBA00023242"/>
    </source>
</evidence>
<dbReference type="Proteomes" id="UP000743370">
    <property type="component" value="Unassembled WGS sequence"/>
</dbReference>
<reference evidence="9 10" key="1">
    <citation type="submission" date="2020-05" db="EMBL/GenBank/DDBJ databases">
        <title>Vigna angularis (adzuki bean) Var. LongXiaoDou No. 4 denovo assembly.</title>
        <authorList>
            <person name="Xiang H."/>
        </authorList>
    </citation>
    <scope>NUCLEOTIDE SEQUENCE [LARGE SCALE GENOMIC DNA]</scope>
    <source>
        <tissue evidence="9">Leaf</tissue>
    </source>
</reference>
<dbReference type="PANTHER" id="PTHR31992:SF313">
    <property type="entry name" value="DOF ZINC FINGER PROTEIN DOF5.7"/>
    <property type="match status" value="1"/>
</dbReference>
<dbReference type="PANTHER" id="PTHR31992">
    <property type="entry name" value="DOF ZINC FINGER PROTEIN DOF1.4-RELATED"/>
    <property type="match status" value="1"/>
</dbReference>